<protein>
    <submittedName>
        <fullName evidence="1">Uncharacterized protein</fullName>
    </submittedName>
</protein>
<reference evidence="1" key="1">
    <citation type="submission" date="2015-10" db="EMBL/GenBank/DDBJ databases">
        <title>EvidentialGene: Evidence-directed Construction of Complete mRNA Transcriptomes without Genomes.</title>
        <authorList>
            <person name="Gilbert D.G."/>
        </authorList>
    </citation>
    <scope>NUCLEOTIDE SEQUENCE</scope>
</reference>
<dbReference type="EMBL" id="GDIQ01018614">
    <property type="protein sequence ID" value="JAN76123.1"/>
    <property type="molecule type" value="Transcribed_RNA"/>
</dbReference>
<sequence>MYCMFTYSRINKFFGFCFSDLRKKKLCLNFRFVSYNYIVLLCTVFWKSIKWIGFTGFPNRRGRGEGRRCISTTHAHATKTKIHHTLLLFYYYY</sequence>
<dbReference type="AlphaFoldDB" id="A0A0N8CDM3"/>
<evidence type="ECO:0000313" key="1">
    <source>
        <dbReference type="EMBL" id="JAN76123.1"/>
    </source>
</evidence>
<proteinExistence type="predicted"/>
<organism evidence="1">
    <name type="scientific">Daphnia magna</name>
    <dbReference type="NCBI Taxonomy" id="35525"/>
    <lineage>
        <taxon>Eukaryota</taxon>
        <taxon>Metazoa</taxon>
        <taxon>Ecdysozoa</taxon>
        <taxon>Arthropoda</taxon>
        <taxon>Crustacea</taxon>
        <taxon>Branchiopoda</taxon>
        <taxon>Diplostraca</taxon>
        <taxon>Cladocera</taxon>
        <taxon>Anomopoda</taxon>
        <taxon>Daphniidae</taxon>
        <taxon>Daphnia</taxon>
    </lineage>
</organism>
<accession>A0A0N8CDM3</accession>
<name>A0A0N8CDM3_9CRUS</name>